<dbReference type="PANTHER" id="PTHR33336">
    <property type="entry name" value="QUINOL MONOOXYGENASE YGIN-RELATED"/>
    <property type="match status" value="1"/>
</dbReference>
<dbReference type="Pfam" id="PF03992">
    <property type="entry name" value="ABM"/>
    <property type="match status" value="1"/>
</dbReference>
<proteinExistence type="predicted"/>
<dbReference type="InterPro" id="IPR007138">
    <property type="entry name" value="ABM_dom"/>
</dbReference>
<dbReference type="STRING" id="1041146.GCA_000427985_01154"/>
<comment type="caution">
    <text evidence="2">The sequence shown here is derived from an EMBL/GenBank/DDBJ whole genome shotgun (WGS) entry which is preliminary data.</text>
</comment>
<evidence type="ECO:0000259" key="1">
    <source>
        <dbReference type="PROSITE" id="PS51725"/>
    </source>
</evidence>
<dbReference type="SUPFAM" id="SSF54909">
    <property type="entry name" value="Dimeric alpha+beta barrel"/>
    <property type="match status" value="1"/>
</dbReference>
<feature type="domain" description="ABM" evidence="1">
    <location>
        <begin position="6"/>
        <end position="95"/>
    </location>
</feature>
<reference evidence="2 3" key="2">
    <citation type="submission" date="2017-12" db="EMBL/GenBank/DDBJ databases">
        <title>Genome sequence of Rhizobium sullae HCNT1 isolated from Sulla coronaria nodules and featuring peculiar denitrification phenotypes.</title>
        <authorList>
            <person name="De Diego-Diaz B."/>
            <person name="Treu L."/>
            <person name="Campanaro S."/>
            <person name="Da Silva Duarte V."/>
            <person name="Basaglia M."/>
            <person name="Favaro L."/>
            <person name="Casella S."/>
            <person name="Squartini A."/>
        </authorList>
    </citation>
    <scope>NUCLEOTIDE SEQUENCE [LARGE SCALE GENOMIC DNA]</scope>
    <source>
        <strain evidence="2 3">HCNT1</strain>
    </source>
</reference>
<dbReference type="PANTHER" id="PTHR33336:SF3">
    <property type="entry name" value="ABM DOMAIN-CONTAINING PROTEIN"/>
    <property type="match status" value="1"/>
</dbReference>
<reference evidence="2 3" key="1">
    <citation type="submission" date="2017-11" db="EMBL/GenBank/DDBJ databases">
        <authorList>
            <person name="Han C.G."/>
        </authorList>
    </citation>
    <scope>NUCLEOTIDE SEQUENCE [LARGE SCALE GENOMIC DNA]</scope>
    <source>
        <strain evidence="2 3">HCNT1</strain>
    </source>
</reference>
<dbReference type="InterPro" id="IPR050744">
    <property type="entry name" value="AI-2_Isomerase_LsrG"/>
</dbReference>
<accession>A0A2N0DE69</accession>
<dbReference type="EMBL" id="PIQN01000005">
    <property type="protein sequence ID" value="PKA44400.1"/>
    <property type="molecule type" value="Genomic_DNA"/>
</dbReference>
<sequence length="106" mass="12221">MSMSRITNIAFIRAKSGLSEELGRHLLDLVAPSRREPGCINYDVHRSDSDIDLWFVYENWRSGEDLANHFTQPHMQAFVAHLPRLVEGDLDLRQFAMASEPAPWRL</sequence>
<dbReference type="AlphaFoldDB" id="A0A2N0DE69"/>
<dbReference type="GO" id="GO:0004497">
    <property type="term" value="F:monooxygenase activity"/>
    <property type="evidence" value="ECO:0007669"/>
    <property type="project" value="UniProtKB-KW"/>
</dbReference>
<dbReference type="PROSITE" id="PS51725">
    <property type="entry name" value="ABM"/>
    <property type="match status" value="1"/>
</dbReference>
<dbReference type="InterPro" id="IPR011008">
    <property type="entry name" value="Dimeric_a/b-barrel"/>
</dbReference>
<dbReference type="Gene3D" id="3.30.70.100">
    <property type="match status" value="1"/>
</dbReference>
<keyword evidence="2" id="KW-0560">Oxidoreductase</keyword>
<keyword evidence="2" id="KW-0503">Monooxygenase</keyword>
<evidence type="ECO:0000313" key="2">
    <source>
        <dbReference type="EMBL" id="PKA44400.1"/>
    </source>
</evidence>
<dbReference type="Proteomes" id="UP000232164">
    <property type="component" value="Unassembled WGS sequence"/>
</dbReference>
<evidence type="ECO:0000313" key="3">
    <source>
        <dbReference type="Proteomes" id="UP000232164"/>
    </source>
</evidence>
<organism evidence="2 3">
    <name type="scientific">Rhizobium sullae</name>
    <name type="common">Rhizobium hedysari</name>
    <dbReference type="NCBI Taxonomy" id="50338"/>
    <lineage>
        <taxon>Bacteria</taxon>
        <taxon>Pseudomonadati</taxon>
        <taxon>Pseudomonadota</taxon>
        <taxon>Alphaproteobacteria</taxon>
        <taxon>Hyphomicrobiales</taxon>
        <taxon>Rhizobiaceae</taxon>
        <taxon>Rhizobium/Agrobacterium group</taxon>
        <taxon>Rhizobium</taxon>
    </lineage>
</organism>
<name>A0A2N0DE69_RHISU</name>
<gene>
    <name evidence="2" type="ORF">CWR43_07480</name>
</gene>
<protein>
    <submittedName>
        <fullName evidence="2">Antibiotic biosynthesis monooxygenase</fullName>
    </submittedName>
</protein>
<dbReference type="GO" id="GO:0005829">
    <property type="term" value="C:cytosol"/>
    <property type="evidence" value="ECO:0007669"/>
    <property type="project" value="TreeGrafter"/>
</dbReference>